<proteinExistence type="predicted"/>
<dbReference type="Proteomes" id="UP000809349">
    <property type="component" value="Unassembled WGS sequence"/>
</dbReference>
<dbReference type="PROSITE" id="PS51257">
    <property type="entry name" value="PROKAR_LIPOPROTEIN"/>
    <property type="match status" value="1"/>
</dbReference>
<evidence type="ECO:0000313" key="1">
    <source>
        <dbReference type="EMBL" id="MBZ2207148.1"/>
    </source>
</evidence>
<sequence length="118" mass="13053">MKSIILGFIATMFLIACEPTRDVAFYRDNPEEREAKLQVCQSNPGGLGNDRECISAWNALEVKPVSYWRAHRAERGVITSICRDHKATFKNSPNCENALAAQAAVMGGGKPVYIPLKK</sequence>
<reference evidence="1 2" key="1">
    <citation type="submission" date="2021-08" db="EMBL/GenBank/DDBJ databases">
        <title>Massilia sp. R798.</title>
        <authorList>
            <person name="Baek J.H."/>
            <person name="Jung H.S."/>
            <person name="Kim K.R."/>
            <person name="Jeon C.O."/>
        </authorList>
    </citation>
    <scope>NUCLEOTIDE SEQUENCE [LARGE SCALE GENOMIC DNA]</scope>
    <source>
        <strain evidence="1 2">R798</strain>
    </source>
</reference>
<protein>
    <submittedName>
        <fullName evidence="1">EexN family lipoprotein</fullName>
    </submittedName>
</protein>
<dbReference type="InterPro" id="IPR047937">
    <property type="entry name" value="Eex_IncN-like"/>
</dbReference>
<keyword evidence="2" id="KW-1185">Reference proteome</keyword>
<comment type="caution">
    <text evidence="1">The sequence shown here is derived from an EMBL/GenBank/DDBJ whole genome shotgun (WGS) entry which is preliminary data.</text>
</comment>
<dbReference type="EMBL" id="JAFBIL020000003">
    <property type="protein sequence ID" value="MBZ2207148.1"/>
    <property type="molecule type" value="Genomic_DNA"/>
</dbReference>
<accession>A0ABS7SLU6</accession>
<evidence type="ECO:0000313" key="2">
    <source>
        <dbReference type="Proteomes" id="UP000809349"/>
    </source>
</evidence>
<keyword evidence="1" id="KW-0449">Lipoprotein</keyword>
<dbReference type="RefSeq" id="WP_223467651.1">
    <property type="nucleotide sequence ID" value="NZ_JAFBIL020000003.1"/>
</dbReference>
<gene>
    <name evidence="1" type="ORF">I4X03_007730</name>
</gene>
<name>A0ABS7SLU6_9BURK</name>
<dbReference type="NCBIfam" id="NF033894">
    <property type="entry name" value="Eex_IncN"/>
    <property type="match status" value="1"/>
</dbReference>
<organism evidence="1 2">
    <name type="scientific">Massilia soli</name>
    <dbReference type="NCBI Taxonomy" id="2792854"/>
    <lineage>
        <taxon>Bacteria</taxon>
        <taxon>Pseudomonadati</taxon>
        <taxon>Pseudomonadota</taxon>
        <taxon>Betaproteobacteria</taxon>
        <taxon>Burkholderiales</taxon>
        <taxon>Oxalobacteraceae</taxon>
        <taxon>Telluria group</taxon>
        <taxon>Massilia</taxon>
    </lineage>
</organism>